<accession>A0ABP5YC46</accession>
<proteinExistence type="predicted"/>
<gene>
    <name evidence="1" type="ORF">GCM10010406_11130</name>
</gene>
<protein>
    <submittedName>
        <fullName evidence="1">Uncharacterized protein</fullName>
    </submittedName>
</protein>
<dbReference type="Proteomes" id="UP001501358">
    <property type="component" value="Unassembled WGS sequence"/>
</dbReference>
<sequence>MVNSGRERQAMALREAALRKAKKCREAAEKGLREVQSSGNPVTFASVARAAGVSTKYLRGQKDLAFIITTCRQAGSTAEDSIISKILSTKDREFIGVELLPSNFEELSSLVRHLEVLLQAAKTRLEKISHNPSGAQLPAQRDQVD</sequence>
<name>A0ABP5YC46_9ACTN</name>
<comment type="caution">
    <text evidence="1">The sequence shown here is derived from an EMBL/GenBank/DDBJ whole genome shotgun (WGS) entry which is preliminary data.</text>
</comment>
<keyword evidence="2" id="KW-1185">Reference proteome</keyword>
<evidence type="ECO:0000313" key="2">
    <source>
        <dbReference type="Proteomes" id="UP001501358"/>
    </source>
</evidence>
<reference evidence="2" key="1">
    <citation type="journal article" date="2019" name="Int. J. Syst. Evol. Microbiol.">
        <title>The Global Catalogue of Microorganisms (GCM) 10K type strain sequencing project: providing services to taxonomists for standard genome sequencing and annotation.</title>
        <authorList>
            <consortium name="The Broad Institute Genomics Platform"/>
            <consortium name="The Broad Institute Genome Sequencing Center for Infectious Disease"/>
            <person name="Wu L."/>
            <person name="Ma J."/>
        </authorList>
    </citation>
    <scope>NUCLEOTIDE SEQUENCE [LARGE SCALE GENOMIC DNA]</scope>
    <source>
        <strain evidence="2">JCM 6307</strain>
    </source>
</reference>
<dbReference type="EMBL" id="BAAATA010000004">
    <property type="protein sequence ID" value="GAA2476731.1"/>
    <property type="molecule type" value="Genomic_DNA"/>
</dbReference>
<evidence type="ECO:0000313" key="1">
    <source>
        <dbReference type="EMBL" id="GAA2476731.1"/>
    </source>
</evidence>
<organism evidence="1 2">
    <name type="scientific">Streptomyces thermolineatus</name>
    <dbReference type="NCBI Taxonomy" id="44033"/>
    <lineage>
        <taxon>Bacteria</taxon>
        <taxon>Bacillati</taxon>
        <taxon>Actinomycetota</taxon>
        <taxon>Actinomycetes</taxon>
        <taxon>Kitasatosporales</taxon>
        <taxon>Streptomycetaceae</taxon>
        <taxon>Streptomyces</taxon>
    </lineage>
</organism>